<feature type="domain" description="Teneurin-like YD-shell" evidence="4">
    <location>
        <begin position="29"/>
        <end position="213"/>
    </location>
</feature>
<evidence type="ECO:0000313" key="6">
    <source>
        <dbReference type="Proteomes" id="UP000008316"/>
    </source>
</evidence>
<dbReference type="Pfam" id="PF15652">
    <property type="entry name" value="Tox-SHH"/>
    <property type="match status" value="1"/>
</dbReference>
<dbReference type="AlphaFoldDB" id="F2L8A5"/>
<protein>
    <submittedName>
        <fullName evidence="5">Rhs family protein</fullName>
    </submittedName>
</protein>
<dbReference type="STRING" id="999541.bgla_1g16880"/>
<dbReference type="NCBIfam" id="TIGR01643">
    <property type="entry name" value="YD_repeat_2x"/>
    <property type="match status" value="1"/>
</dbReference>
<evidence type="ECO:0000256" key="1">
    <source>
        <dbReference type="ARBA" id="ARBA00022737"/>
    </source>
</evidence>
<dbReference type="eggNOG" id="COG3209">
    <property type="taxonomic scope" value="Bacteria"/>
</dbReference>
<dbReference type="InterPro" id="IPR056823">
    <property type="entry name" value="TEN-like_YD-shell"/>
</dbReference>
<evidence type="ECO:0000259" key="4">
    <source>
        <dbReference type="Pfam" id="PF25023"/>
    </source>
</evidence>
<dbReference type="HOGENOM" id="CLU_519431_0_0_4"/>
<feature type="domain" description="Tox-SHH" evidence="3">
    <location>
        <begin position="425"/>
        <end position="518"/>
    </location>
</feature>
<dbReference type="NCBIfam" id="TIGR03696">
    <property type="entry name" value="Rhs_assc_core"/>
    <property type="match status" value="1"/>
</dbReference>
<dbReference type="InterPro" id="IPR001826">
    <property type="entry name" value="RHS"/>
</dbReference>
<organism evidence="5 6">
    <name type="scientific">Burkholderia gladioli (strain BSR3)</name>
    <dbReference type="NCBI Taxonomy" id="999541"/>
    <lineage>
        <taxon>Bacteria</taxon>
        <taxon>Pseudomonadati</taxon>
        <taxon>Pseudomonadota</taxon>
        <taxon>Betaproteobacteria</taxon>
        <taxon>Burkholderiales</taxon>
        <taxon>Burkholderiaceae</taxon>
        <taxon>Burkholderia</taxon>
    </lineage>
</organism>
<keyword evidence="1" id="KW-0677">Repeat</keyword>
<gene>
    <name evidence="5" type="ordered locus">bgla_1g16880</name>
</gene>
<name>F2L8A5_BURGS</name>
<dbReference type="PANTHER" id="PTHR32305">
    <property type="match status" value="1"/>
</dbReference>
<dbReference type="InterPro" id="IPR022385">
    <property type="entry name" value="Rhs_assc_core"/>
</dbReference>
<dbReference type="EMBL" id="CP002599">
    <property type="protein sequence ID" value="AEA60337.1"/>
    <property type="molecule type" value="Genomic_DNA"/>
</dbReference>
<accession>F2L8A5</accession>
<dbReference type="PANTHER" id="PTHR32305:SF15">
    <property type="entry name" value="PROTEIN RHSA-RELATED"/>
    <property type="match status" value="1"/>
</dbReference>
<dbReference type="Pfam" id="PF03527">
    <property type="entry name" value="RHS"/>
    <property type="match status" value="1"/>
</dbReference>
<dbReference type="Proteomes" id="UP000008316">
    <property type="component" value="Chromosome 1"/>
</dbReference>
<dbReference type="KEGG" id="bgd:bgla_1g16880"/>
<evidence type="ECO:0000259" key="3">
    <source>
        <dbReference type="Pfam" id="PF15652"/>
    </source>
</evidence>
<evidence type="ECO:0000313" key="5">
    <source>
        <dbReference type="EMBL" id="AEA60337.1"/>
    </source>
</evidence>
<evidence type="ECO:0000259" key="2">
    <source>
        <dbReference type="Pfam" id="PF03527"/>
    </source>
</evidence>
<reference evidence="5 6" key="1">
    <citation type="journal article" date="2011" name="J. Bacteriol.">
        <title>Complete genome sequence of Burkholderia gladioli BSR3.</title>
        <authorList>
            <person name="Seo Y.S."/>
            <person name="Lim J."/>
            <person name="Choi B.S."/>
            <person name="Kim H."/>
            <person name="Goo E."/>
            <person name="Lee B."/>
            <person name="Lim J.S."/>
            <person name="Choi I.Y."/>
            <person name="Moon J.S."/>
            <person name="Kim J."/>
            <person name="Hwang I."/>
        </authorList>
    </citation>
    <scope>NUCLEOTIDE SEQUENCE [LARGE SCALE GENOMIC DNA]</scope>
    <source>
        <strain evidence="5 6">BSR3</strain>
    </source>
</reference>
<dbReference type="Gene3D" id="2.180.10.10">
    <property type="entry name" value="RHS repeat-associated core"/>
    <property type="match status" value="1"/>
</dbReference>
<dbReference type="InterPro" id="IPR050708">
    <property type="entry name" value="T6SS_VgrG/RHS"/>
</dbReference>
<feature type="domain" description="RHS protein conserved region" evidence="2">
    <location>
        <begin position="289"/>
        <end position="324"/>
    </location>
</feature>
<dbReference type="InterPro" id="IPR028900">
    <property type="entry name" value="Tox-SHH_dom"/>
</dbReference>
<keyword evidence="6" id="KW-1185">Reference proteome</keyword>
<proteinExistence type="predicted"/>
<dbReference type="Pfam" id="PF25023">
    <property type="entry name" value="TEN_YD-shell"/>
    <property type="match status" value="1"/>
</dbReference>
<dbReference type="InterPro" id="IPR006530">
    <property type="entry name" value="YD"/>
</dbReference>
<sequence>MSIGSGHLRGLQLERDDLHREVKRTLSSRVVQSLMYDPAGRIERQSIQRDKAPAALSMRRYRYDAAGQLTQIEDSRKGATDYRYDPVGRLIEAIAPGLRERFAFDPASNIVDPGRPENARAQAGLAARSESTLPASVPKVLGNLLREYAGTHFDYDAQGHLIQKRSPAGTQRYEWDAFDRMQAAQVEEGLRRSASSYYYDALGRRIAKEVNGARTVFGWDGDTLAYESDEARSTHYVYEARTFVPMAQYVTAPVEGIETPVACEGNRYRPEDDPLQRVPVPVAQGDARVMFYYCDQIGTPLMMTDEAGEVVWEAAYKAWGETREVIERASAASGGAVARNALRFQGQQVDDETGLHYNRHRYYDPVSGRFTSRDPIKLAGGSNIYQYADNPTGWIDPLGLAKRCGCPCGVEPHGNQPSPRPSGYQSHHIIQDRWAEANEIEGYNYREAPAILIPQNPIHKAISDSQNARRDAMTAAGQNPWATSIQDQFNYSSQDMRAAGISDDCRKSALKKAYKYFDKLGAIK</sequence>